<evidence type="ECO:0000256" key="1">
    <source>
        <dbReference type="ARBA" id="ARBA00023015"/>
    </source>
</evidence>
<feature type="transmembrane region" description="Helical" evidence="4">
    <location>
        <begin position="73"/>
        <end position="92"/>
    </location>
</feature>
<dbReference type="InterPro" id="IPR009057">
    <property type="entry name" value="Homeodomain-like_sf"/>
</dbReference>
<evidence type="ECO:0000313" key="6">
    <source>
        <dbReference type="EMBL" id="QNN67972.1"/>
    </source>
</evidence>
<name>A0A7G9SJE7_9SPHN</name>
<dbReference type="RefSeq" id="WP_187539045.1">
    <property type="nucleotide sequence ID" value="NZ_CP060718.1"/>
</dbReference>
<dbReference type="GO" id="GO:0005829">
    <property type="term" value="C:cytosol"/>
    <property type="evidence" value="ECO:0007669"/>
    <property type="project" value="TreeGrafter"/>
</dbReference>
<dbReference type="PANTHER" id="PTHR47894">
    <property type="entry name" value="HTH-TYPE TRANSCRIPTIONAL REGULATOR GADX"/>
    <property type="match status" value="1"/>
</dbReference>
<evidence type="ECO:0000256" key="4">
    <source>
        <dbReference type="SAM" id="Phobius"/>
    </source>
</evidence>
<keyword evidence="7" id="KW-1185">Reference proteome</keyword>
<reference evidence="6 7" key="1">
    <citation type="submission" date="2020-08" db="EMBL/GenBank/DDBJ databases">
        <title>Genome sequence of Sphingomonas lutea KCTC 23642T.</title>
        <authorList>
            <person name="Hyun D.-W."/>
            <person name="Bae J.-W."/>
        </authorList>
    </citation>
    <scope>NUCLEOTIDE SEQUENCE [LARGE SCALE GENOMIC DNA]</scope>
    <source>
        <strain evidence="6 7">KCTC 23642</strain>
    </source>
</reference>
<accession>A0A7G9SJE7</accession>
<evidence type="ECO:0000259" key="5">
    <source>
        <dbReference type="PROSITE" id="PS01124"/>
    </source>
</evidence>
<feature type="transmembrane region" description="Helical" evidence="4">
    <location>
        <begin position="47"/>
        <end position="67"/>
    </location>
</feature>
<dbReference type="PRINTS" id="PR00032">
    <property type="entry name" value="HTHARAC"/>
</dbReference>
<feature type="transmembrane region" description="Helical" evidence="4">
    <location>
        <begin position="185"/>
        <end position="205"/>
    </location>
</feature>
<dbReference type="AlphaFoldDB" id="A0A7G9SJE7"/>
<dbReference type="InterPro" id="IPR020449">
    <property type="entry name" value="Tscrpt_reg_AraC-type_HTH"/>
</dbReference>
<dbReference type="Proteomes" id="UP000515971">
    <property type="component" value="Chromosome"/>
</dbReference>
<feature type="transmembrane region" description="Helical" evidence="4">
    <location>
        <begin position="104"/>
        <end position="125"/>
    </location>
</feature>
<dbReference type="InterPro" id="IPR018060">
    <property type="entry name" value="HTH_AraC"/>
</dbReference>
<protein>
    <submittedName>
        <fullName evidence="6">Helix-turn-helix transcriptional regulator</fullName>
    </submittedName>
</protein>
<proteinExistence type="predicted"/>
<keyword evidence="2" id="KW-0238">DNA-binding</keyword>
<feature type="transmembrane region" description="Helical" evidence="4">
    <location>
        <begin position="14"/>
        <end position="35"/>
    </location>
</feature>
<dbReference type="SMART" id="SM00342">
    <property type="entry name" value="HTH_ARAC"/>
    <property type="match status" value="1"/>
</dbReference>
<keyword evidence="4" id="KW-0472">Membrane</keyword>
<feature type="transmembrane region" description="Helical" evidence="4">
    <location>
        <begin position="217"/>
        <end position="233"/>
    </location>
</feature>
<evidence type="ECO:0000256" key="3">
    <source>
        <dbReference type="ARBA" id="ARBA00023163"/>
    </source>
</evidence>
<evidence type="ECO:0000313" key="7">
    <source>
        <dbReference type="Proteomes" id="UP000515971"/>
    </source>
</evidence>
<dbReference type="SUPFAM" id="SSF46689">
    <property type="entry name" value="Homeodomain-like"/>
    <property type="match status" value="1"/>
</dbReference>
<dbReference type="GO" id="GO:0003700">
    <property type="term" value="F:DNA-binding transcription factor activity"/>
    <property type="evidence" value="ECO:0007669"/>
    <property type="project" value="InterPro"/>
</dbReference>
<keyword evidence="4" id="KW-0812">Transmembrane</keyword>
<gene>
    <name evidence="6" type="ORF">H9L13_03385</name>
</gene>
<dbReference type="GO" id="GO:0000976">
    <property type="term" value="F:transcription cis-regulatory region binding"/>
    <property type="evidence" value="ECO:0007669"/>
    <property type="project" value="TreeGrafter"/>
</dbReference>
<feature type="domain" description="HTH araC/xylS-type" evidence="5">
    <location>
        <begin position="255"/>
        <end position="358"/>
    </location>
</feature>
<feature type="transmembrane region" description="Helical" evidence="4">
    <location>
        <begin position="145"/>
        <end position="165"/>
    </location>
</feature>
<dbReference type="PROSITE" id="PS01124">
    <property type="entry name" value="HTH_ARAC_FAMILY_2"/>
    <property type="match status" value="1"/>
</dbReference>
<sequence>MAAPRRNLGSDGSVGAWSTALFVLALQALALALVLWFSNGNRQANRLLAALMIVIAGLLTPFILGYAGAYDAWPRLTFAPFSIPLAVGPLLYAHVQALASGRRIAWWHWIAPAVQFGWQAVLFPLPTAMKFRIDAAVIEPFLSPVSSVAVLASMAAYGVACWRALQRYERWLAERRRQLRPARRIRWLTFALVPLVAARAGYSLFEALVRPINYFDLFGYYILLGLVGLWLGLEGWRQAEAPAPAAEDEDARRSDQGAAWIERLRAQGWWRDADLSLADLARELGTNAASLSRALAPHGGFAAVLGGIRSEAAAARIAAGQGDDLLRLAMDCGFGSKASFNRAFRARFGTSPSAFRADGAKPTEGEMLAR</sequence>
<organism evidence="6 7">
    <name type="scientific">Sphingomonas lutea</name>
    <dbReference type="NCBI Taxonomy" id="1045317"/>
    <lineage>
        <taxon>Bacteria</taxon>
        <taxon>Pseudomonadati</taxon>
        <taxon>Pseudomonadota</taxon>
        <taxon>Alphaproteobacteria</taxon>
        <taxon>Sphingomonadales</taxon>
        <taxon>Sphingomonadaceae</taxon>
        <taxon>Sphingomonas</taxon>
    </lineage>
</organism>
<keyword evidence="1" id="KW-0805">Transcription regulation</keyword>
<dbReference type="Pfam" id="PF12833">
    <property type="entry name" value="HTH_18"/>
    <property type="match status" value="1"/>
</dbReference>
<dbReference type="KEGG" id="slut:H9L13_03385"/>
<evidence type="ECO:0000256" key="2">
    <source>
        <dbReference type="ARBA" id="ARBA00023125"/>
    </source>
</evidence>
<dbReference type="PANTHER" id="PTHR47894:SF4">
    <property type="entry name" value="HTH-TYPE TRANSCRIPTIONAL REGULATOR GADX"/>
    <property type="match status" value="1"/>
</dbReference>
<dbReference type="Gene3D" id="1.10.10.60">
    <property type="entry name" value="Homeodomain-like"/>
    <property type="match status" value="1"/>
</dbReference>
<keyword evidence="4" id="KW-1133">Transmembrane helix</keyword>
<keyword evidence="3" id="KW-0804">Transcription</keyword>
<dbReference type="EMBL" id="CP060718">
    <property type="protein sequence ID" value="QNN67972.1"/>
    <property type="molecule type" value="Genomic_DNA"/>
</dbReference>